<dbReference type="AlphaFoldDB" id="A0A6L6XW69"/>
<comment type="caution">
    <text evidence="3">The sequence shown here is derived from an EMBL/GenBank/DDBJ whole genome shotgun (WGS) entry which is preliminary data.</text>
</comment>
<evidence type="ECO:0000313" key="4">
    <source>
        <dbReference type="Proteomes" id="UP000473525"/>
    </source>
</evidence>
<accession>A0A6L6XW69</accession>
<evidence type="ECO:0000313" key="3">
    <source>
        <dbReference type="EMBL" id="MVQ50957.1"/>
    </source>
</evidence>
<evidence type="ECO:0008006" key="5">
    <source>
        <dbReference type="Google" id="ProtNLM"/>
    </source>
</evidence>
<keyword evidence="2" id="KW-0732">Signal</keyword>
<keyword evidence="4" id="KW-1185">Reference proteome</keyword>
<protein>
    <recommendedName>
        <fullName evidence="5">Fibronectin attachment protein</fullName>
    </recommendedName>
</protein>
<feature type="signal peptide" evidence="2">
    <location>
        <begin position="1"/>
        <end position="23"/>
    </location>
</feature>
<feature type="chain" id="PRO_5039606489" description="Fibronectin attachment protein" evidence="2">
    <location>
        <begin position="24"/>
        <end position="211"/>
    </location>
</feature>
<evidence type="ECO:0000256" key="1">
    <source>
        <dbReference type="SAM" id="MobiDB-lite"/>
    </source>
</evidence>
<reference evidence="3 4" key="1">
    <citation type="submission" date="2019-12" db="EMBL/GenBank/DDBJ databases">
        <authorList>
            <person name="Huq M.A."/>
        </authorList>
    </citation>
    <scope>NUCLEOTIDE SEQUENCE [LARGE SCALE GENOMIC DNA]</scope>
    <source>
        <strain evidence="3 4">MAH-18</strain>
    </source>
</reference>
<dbReference type="RefSeq" id="WP_157344170.1">
    <property type="nucleotide sequence ID" value="NZ_WSEK01000004.1"/>
</dbReference>
<gene>
    <name evidence="3" type="ORF">GON03_17355</name>
</gene>
<dbReference type="PROSITE" id="PS51257">
    <property type="entry name" value="PROKAR_LIPOPROTEIN"/>
    <property type="match status" value="1"/>
</dbReference>
<feature type="compositionally biased region" description="Low complexity" evidence="1">
    <location>
        <begin position="46"/>
        <end position="63"/>
    </location>
</feature>
<organism evidence="3 4">
    <name type="scientific">Nocardioides agri</name>
    <dbReference type="NCBI Taxonomy" id="2682843"/>
    <lineage>
        <taxon>Bacteria</taxon>
        <taxon>Bacillati</taxon>
        <taxon>Actinomycetota</taxon>
        <taxon>Actinomycetes</taxon>
        <taxon>Propionibacteriales</taxon>
        <taxon>Nocardioidaceae</taxon>
        <taxon>Nocardioides</taxon>
    </lineage>
</organism>
<dbReference type="Proteomes" id="UP000473525">
    <property type="component" value="Unassembled WGS sequence"/>
</dbReference>
<proteinExistence type="predicted"/>
<feature type="region of interest" description="Disordered" evidence="1">
    <location>
        <begin position="28"/>
        <end position="64"/>
    </location>
</feature>
<name>A0A6L6XW69_9ACTN</name>
<dbReference type="EMBL" id="WSEK01000004">
    <property type="protein sequence ID" value="MVQ50957.1"/>
    <property type="molecule type" value="Genomic_DNA"/>
</dbReference>
<sequence>MTSTHVRRAAFGALAMTAVVALAGCASSGGAEEPESAGSTAPADTASPSGSPEASESPSVAPATGLELTSHGLSAHAPEGWEKYTSGVTVPWQKLAAEPGTYNTTLVVQTLTSLNEDQTLEEAAQGDIDYQSGGKGASLKRAGTVMLDGVEFYHNVGRENRNVWVYEYGAPVGDRNALISIAFDKWAHPDKQDREDIVASILASVEVDPNA</sequence>
<evidence type="ECO:0000256" key="2">
    <source>
        <dbReference type="SAM" id="SignalP"/>
    </source>
</evidence>